<dbReference type="PRINTS" id="PR01607">
    <property type="entry name" value="APYRASEFAMLY"/>
</dbReference>
<dbReference type="InterPro" id="IPR036907">
    <property type="entry name" value="5'-Nucleotdase_C_sf"/>
</dbReference>
<dbReference type="PANTHER" id="PTHR11575:SF24">
    <property type="entry name" value="5'-NUCLEOTIDASE"/>
    <property type="match status" value="1"/>
</dbReference>
<name>A0A4R5PKU3_9HYPH</name>
<organism evidence="5 6">
    <name type="scientific">Pseudohoeflea suaedae</name>
    <dbReference type="NCBI Taxonomy" id="877384"/>
    <lineage>
        <taxon>Bacteria</taxon>
        <taxon>Pseudomonadati</taxon>
        <taxon>Pseudomonadota</taxon>
        <taxon>Alphaproteobacteria</taxon>
        <taxon>Hyphomicrobiales</taxon>
        <taxon>Rhizobiaceae</taxon>
        <taxon>Pseudohoeflea</taxon>
    </lineage>
</organism>
<dbReference type="Gene3D" id="3.60.21.10">
    <property type="match status" value="1"/>
</dbReference>
<reference evidence="5 6" key="1">
    <citation type="journal article" date="2013" name="Int. J. Syst. Evol. Microbiol.">
        <title>Hoeflea suaedae sp. nov., an endophytic bacterium isolated from the root of the halophyte Suaeda maritima.</title>
        <authorList>
            <person name="Chung E.J."/>
            <person name="Park J.A."/>
            <person name="Pramanik P."/>
            <person name="Bibi F."/>
            <person name="Jeon C.O."/>
            <person name="Chung Y.R."/>
        </authorList>
    </citation>
    <scope>NUCLEOTIDE SEQUENCE [LARGE SCALE GENOMIC DNA]</scope>
    <source>
        <strain evidence="5 6">YC6898</strain>
    </source>
</reference>
<dbReference type="InterPro" id="IPR004843">
    <property type="entry name" value="Calcineurin-like_PHP"/>
</dbReference>
<dbReference type="EMBL" id="SMSI01000002">
    <property type="protein sequence ID" value="TDH35938.1"/>
    <property type="molecule type" value="Genomic_DNA"/>
</dbReference>
<protein>
    <submittedName>
        <fullName evidence="5">Bifunctional metallophosphatase/5'-nucleotidase</fullName>
    </submittedName>
</protein>
<dbReference type="Proteomes" id="UP000295131">
    <property type="component" value="Unassembled WGS sequence"/>
</dbReference>
<evidence type="ECO:0000313" key="6">
    <source>
        <dbReference type="Proteomes" id="UP000295131"/>
    </source>
</evidence>
<dbReference type="SUPFAM" id="SSF56300">
    <property type="entry name" value="Metallo-dependent phosphatases"/>
    <property type="match status" value="1"/>
</dbReference>
<keyword evidence="2" id="KW-0378">Hydrolase</keyword>
<keyword evidence="6" id="KW-1185">Reference proteome</keyword>
<sequence>MANVCADCGEFSLARNRNLHVAGKACGRTVSVQVFPSAPNGQPFEWRDMMTTPRTPALRILLCASALGATMIVPLKAEEVKLTILGVGDVYQFNEVKGRGGFARLNAVAKAEKANNPNTLYVFDGDMLSPSILSGLDKGQNTVDLTNVVPFDIAVPGNHEFDFGPENFYEKMKASKYPWAAINITNADGSAVDGLGGVMMKEMAGLKIALVPVAQDTTPEVSSPGDLKFLPTVDTAIEAAGKAREDGADLVVGVVQTDMANDRELIASHAFDVIMSGDDHSYATAYDGVTAYVETSMDARFLSPLDLNVTIGEKDGERTVSWMPSFRFIDTAMVEPDPETQKIVDDFQKKLDDSLGIVIGTSETPLDSRRNIVRSQESAMGDLIADAMREASGADVAITNGGGIRADRTYDAGTDLTRGDILAELPFGNVTVVTEIPGSQILSALENGFSQVETGGGRFPQVSGMEVVYDPTAPSGSRVVSVKLGSEDLDPDKIYKVATNDYMLSGGDGYGALGGGKILVNAGNGNLMANDVMAYVEAKGTISPEIEGRIKKVGE</sequence>
<dbReference type="GO" id="GO:0000166">
    <property type="term" value="F:nucleotide binding"/>
    <property type="evidence" value="ECO:0007669"/>
    <property type="project" value="UniProtKB-KW"/>
</dbReference>
<dbReference type="PANTHER" id="PTHR11575">
    <property type="entry name" value="5'-NUCLEOTIDASE-RELATED"/>
    <property type="match status" value="1"/>
</dbReference>
<keyword evidence="1" id="KW-0732">Signal</keyword>
<comment type="similarity">
    <text evidence="2">Belongs to the 5'-nucleotidase family.</text>
</comment>
<evidence type="ECO:0000259" key="4">
    <source>
        <dbReference type="Pfam" id="PF02872"/>
    </source>
</evidence>
<evidence type="ECO:0000313" key="5">
    <source>
        <dbReference type="EMBL" id="TDH35938.1"/>
    </source>
</evidence>
<gene>
    <name evidence="5" type="ORF">E2A64_11545</name>
</gene>
<dbReference type="InterPro" id="IPR006179">
    <property type="entry name" value="5_nucleotidase/apyrase"/>
</dbReference>
<accession>A0A4R5PKU3</accession>
<dbReference type="Gene3D" id="3.90.780.10">
    <property type="entry name" value="5'-Nucleotidase, C-terminal domain"/>
    <property type="match status" value="1"/>
</dbReference>
<dbReference type="InterPro" id="IPR029052">
    <property type="entry name" value="Metallo-depent_PP-like"/>
</dbReference>
<dbReference type="SUPFAM" id="SSF55816">
    <property type="entry name" value="5'-nucleotidase (syn. UDP-sugar hydrolase), C-terminal domain"/>
    <property type="match status" value="1"/>
</dbReference>
<feature type="domain" description="Calcineurin-like phosphoesterase" evidence="3">
    <location>
        <begin position="83"/>
        <end position="183"/>
    </location>
</feature>
<feature type="domain" description="5'-Nucleotidase C-terminal" evidence="4">
    <location>
        <begin position="358"/>
        <end position="513"/>
    </location>
</feature>
<proteinExistence type="inferred from homology"/>
<dbReference type="AlphaFoldDB" id="A0A4R5PKU3"/>
<comment type="caution">
    <text evidence="5">The sequence shown here is derived from an EMBL/GenBank/DDBJ whole genome shotgun (WGS) entry which is preliminary data.</text>
</comment>
<evidence type="ECO:0000259" key="3">
    <source>
        <dbReference type="Pfam" id="PF00149"/>
    </source>
</evidence>
<keyword evidence="2" id="KW-0547">Nucleotide-binding</keyword>
<dbReference type="GO" id="GO:0009166">
    <property type="term" value="P:nucleotide catabolic process"/>
    <property type="evidence" value="ECO:0007669"/>
    <property type="project" value="InterPro"/>
</dbReference>
<dbReference type="InterPro" id="IPR008334">
    <property type="entry name" value="5'-Nucleotdase_C"/>
</dbReference>
<dbReference type="Pfam" id="PF00149">
    <property type="entry name" value="Metallophos"/>
    <property type="match status" value="1"/>
</dbReference>
<evidence type="ECO:0000256" key="1">
    <source>
        <dbReference type="ARBA" id="ARBA00022729"/>
    </source>
</evidence>
<evidence type="ECO:0000256" key="2">
    <source>
        <dbReference type="RuleBase" id="RU362119"/>
    </source>
</evidence>
<dbReference type="Pfam" id="PF02872">
    <property type="entry name" value="5_nucleotid_C"/>
    <property type="match status" value="1"/>
</dbReference>
<dbReference type="GO" id="GO:0016787">
    <property type="term" value="F:hydrolase activity"/>
    <property type="evidence" value="ECO:0007669"/>
    <property type="project" value="UniProtKB-KW"/>
</dbReference>